<evidence type="ECO:0000313" key="2">
    <source>
        <dbReference type="EMBL" id="OHS93721.1"/>
    </source>
</evidence>
<feature type="transmembrane region" description="Helical" evidence="1">
    <location>
        <begin position="75"/>
        <end position="95"/>
    </location>
</feature>
<gene>
    <name evidence="2" type="ORF">TRFO_39989</name>
</gene>
<keyword evidence="3" id="KW-1185">Reference proteome</keyword>
<evidence type="ECO:0000256" key="1">
    <source>
        <dbReference type="SAM" id="Phobius"/>
    </source>
</evidence>
<keyword evidence="1" id="KW-0812">Transmembrane</keyword>
<dbReference type="GeneID" id="94847650"/>
<name>A0A1J4J4U4_9EUKA</name>
<dbReference type="Proteomes" id="UP000179807">
    <property type="component" value="Unassembled WGS sequence"/>
</dbReference>
<dbReference type="VEuPathDB" id="TrichDB:TRFO_39989"/>
<dbReference type="EMBL" id="MLAK01001374">
    <property type="protein sequence ID" value="OHS93721.1"/>
    <property type="molecule type" value="Genomic_DNA"/>
</dbReference>
<organism evidence="2 3">
    <name type="scientific">Tritrichomonas foetus</name>
    <dbReference type="NCBI Taxonomy" id="1144522"/>
    <lineage>
        <taxon>Eukaryota</taxon>
        <taxon>Metamonada</taxon>
        <taxon>Parabasalia</taxon>
        <taxon>Tritrichomonadida</taxon>
        <taxon>Tritrichomonadidae</taxon>
        <taxon>Tritrichomonas</taxon>
    </lineage>
</organism>
<dbReference type="RefSeq" id="XP_068346858.1">
    <property type="nucleotide sequence ID" value="XM_068512946.1"/>
</dbReference>
<feature type="transmembrane region" description="Helical" evidence="1">
    <location>
        <begin position="115"/>
        <end position="136"/>
    </location>
</feature>
<keyword evidence="1" id="KW-1133">Transmembrane helix</keyword>
<feature type="transmembrane region" description="Helical" evidence="1">
    <location>
        <begin position="142"/>
        <end position="172"/>
    </location>
</feature>
<comment type="caution">
    <text evidence="2">The sequence shown here is derived from an EMBL/GenBank/DDBJ whole genome shotgun (WGS) entry which is preliminary data.</text>
</comment>
<feature type="transmembrane region" description="Helical" evidence="1">
    <location>
        <begin position="6"/>
        <end position="32"/>
    </location>
</feature>
<keyword evidence="1" id="KW-0472">Membrane</keyword>
<proteinExistence type="predicted"/>
<evidence type="ECO:0000313" key="3">
    <source>
        <dbReference type="Proteomes" id="UP000179807"/>
    </source>
</evidence>
<protein>
    <recommendedName>
        <fullName evidence="4">THH1/TOM1/TOM3 domain-containing protein</fullName>
    </recommendedName>
</protein>
<sequence length="268" mass="30975">MDENSSFVAYLFFDASVLLVLGVFALIRLIISLFHDHSKYFSQICFRILVSCTTIAYLILILVFHFMQNQSGKDIIQVLVILFSNGMCLSFFYSILEFDSICREFTFKPCKRNTVFLVIIFMILITGLCQLCSYFIRTNASPYVFFFINSISLFVQMEYILGYGCFHIGMIIRDLASNDESDFFVCPMKIIKGTIIVLIIVGIFVFCSFVASFCVSLDQSFFYQLFSGLCGRFPMIIIIFYSLFFQEIMDKIMKYMMQVNPPHVNGLI</sequence>
<feature type="transmembrane region" description="Helical" evidence="1">
    <location>
        <begin position="44"/>
        <end position="63"/>
    </location>
</feature>
<accession>A0A1J4J4U4</accession>
<evidence type="ECO:0008006" key="4">
    <source>
        <dbReference type="Google" id="ProtNLM"/>
    </source>
</evidence>
<feature type="transmembrane region" description="Helical" evidence="1">
    <location>
        <begin position="221"/>
        <end position="244"/>
    </location>
</feature>
<reference evidence="2" key="1">
    <citation type="submission" date="2016-10" db="EMBL/GenBank/DDBJ databases">
        <authorList>
            <person name="Benchimol M."/>
            <person name="Almeida L.G."/>
            <person name="Vasconcelos A.T."/>
            <person name="Perreira-Neves A."/>
            <person name="Rosa I.A."/>
            <person name="Tasca T."/>
            <person name="Bogo M.R."/>
            <person name="de Souza W."/>
        </authorList>
    </citation>
    <scope>NUCLEOTIDE SEQUENCE [LARGE SCALE GENOMIC DNA]</scope>
    <source>
        <strain evidence="2">K</strain>
    </source>
</reference>
<dbReference type="AlphaFoldDB" id="A0A1J4J4U4"/>
<feature type="transmembrane region" description="Helical" evidence="1">
    <location>
        <begin position="193"/>
        <end position="215"/>
    </location>
</feature>